<evidence type="ECO:0000313" key="4">
    <source>
        <dbReference type="Proteomes" id="UP000829364"/>
    </source>
</evidence>
<dbReference type="AlphaFoldDB" id="A0A9Q8QK26"/>
<dbReference type="GO" id="GO:0000253">
    <property type="term" value="F:3-beta-hydroxysteroid 3-dehydrogenase (NADP+) activity"/>
    <property type="evidence" value="ECO:0007669"/>
    <property type="project" value="UniProtKB-EC"/>
</dbReference>
<dbReference type="PANTHER" id="PTHR43647">
    <property type="entry name" value="DEHYDROGENASE"/>
    <property type="match status" value="1"/>
</dbReference>
<reference evidence="3" key="1">
    <citation type="submission" date="2021-11" db="EMBL/GenBank/DDBJ databases">
        <title>Purpureocillium_takamizusanense_genome.</title>
        <authorList>
            <person name="Nguyen N.-H."/>
        </authorList>
    </citation>
    <scope>NUCLEOTIDE SEQUENCE</scope>
    <source>
        <strain evidence="3">PT3</strain>
    </source>
</reference>
<dbReference type="EMBL" id="CP086359">
    <property type="protein sequence ID" value="UNI21130.1"/>
    <property type="molecule type" value="Genomic_DNA"/>
</dbReference>
<sequence>MRWPIVSFPPSSNAQYAGLWVSHDPLPCPYQSLVGSRIKTQVAPLNAMASKGTILVTGANGGLGSAIVAHILASPRLAFDYAAVYAVRMARTASKLQSVLSRAPDGHKYDTLDVDLSSIASTKAAASRINERVASGELPPIRALILNAGYQEGATLTMSDDGLEMTWQINFLSNLILSLLLLQSMDKEHGRILILGSWMHDVEDPRNTSGGNTVYQDPKWQNLLPDIDAVARGRWSTPQDDPTGQSGFRRYGASKLCAVMLMHELVERVARDPALTDVSIVGLDPGGMPSDLCRRADFMVKTVTMGLIVPLAAPLMVRLSPNGLVRPTWKSAADVVRACFEVEAPKGKLLYLNGTDELETAKDARDKAKRQPVWSYGLDVAGIKSGDSALADWQ</sequence>
<dbReference type="SUPFAM" id="SSF51735">
    <property type="entry name" value="NAD(P)-binding Rossmann-fold domains"/>
    <property type="match status" value="1"/>
</dbReference>
<name>A0A9Q8QK26_9HYPO</name>
<dbReference type="OrthoDB" id="191139at2759"/>
<dbReference type="EC" id="1.1.1.270" evidence="2"/>
<comment type="pathway">
    <text evidence="1">Steroid biosynthesis; zymosterol biosynthesis; zymosterol from lanosterol: step 5/6.</text>
</comment>
<dbReference type="Proteomes" id="UP000829364">
    <property type="component" value="Chromosome 6"/>
</dbReference>
<proteinExistence type="predicted"/>
<evidence type="ECO:0000256" key="1">
    <source>
        <dbReference type="ARBA" id="ARBA00023589"/>
    </source>
</evidence>
<dbReference type="RefSeq" id="XP_047844611.1">
    <property type="nucleotide sequence ID" value="XM_047988613.1"/>
</dbReference>
<dbReference type="KEGG" id="ptkz:JDV02_007146"/>
<dbReference type="GO" id="GO:0005741">
    <property type="term" value="C:mitochondrial outer membrane"/>
    <property type="evidence" value="ECO:0007669"/>
    <property type="project" value="TreeGrafter"/>
</dbReference>
<protein>
    <recommendedName>
        <fullName evidence="2">3beta-hydroxysteroid 3-dehydrogenase</fullName>
        <ecNumber evidence="2">1.1.1.270</ecNumber>
    </recommendedName>
</protein>
<evidence type="ECO:0000313" key="3">
    <source>
        <dbReference type="EMBL" id="UNI21130.1"/>
    </source>
</evidence>
<evidence type="ECO:0000256" key="2">
    <source>
        <dbReference type="ARBA" id="ARBA00023621"/>
    </source>
</evidence>
<dbReference type="PRINTS" id="PR00081">
    <property type="entry name" value="GDHRDH"/>
</dbReference>
<dbReference type="Pfam" id="PF00106">
    <property type="entry name" value="adh_short"/>
    <property type="match status" value="1"/>
</dbReference>
<dbReference type="GO" id="GO:0005811">
    <property type="term" value="C:lipid droplet"/>
    <property type="evidence" value="ECO:0007669"/>
    <property type="project" value="TreeGrafter"/>
</dbReference>
<dbReference type="Gene3D" id="3.40.50.720">
    <property type="entry name" value="NAD(P)-binding Rossmann-like Domain"/>
    <property type="match status" value="1"/>
</dbReference>
<dbReference type="InterPro" id="IPR002347">
    <property type="entry name" value="SDR_fam"/>
</dbReference>
<dbReference type="PANTHER" id="PTHR43647:SF4">
    <property type="entry name" value="KETOREDUCTASE (KR) DOMAIN-CONTAINING PROTEIN"/>
    <property type="match status" value="1"/>
</dbReference>
<dbReference type="GeneID" id="72069095"/>
<dbReference type="InterPro" id="IPR051593">
    <property type="entry name" value="Ergosterol_Biosynth_ERG27"/>
</dbReference>
<keyword evidence="4" id="KW-1185">Reference proteome</keyword>
<dbReference type="InterPro" id="IPR036291">
    <property type="entry name" value="NAD(P)-bd_dom_sf"/>
</dbReference>
<gene>
    <name evidence="3" type="ORF">JDV02_007146</name>
</gene>
<organism evidence="3 4">
    <name type="scientific">Purpureocillium takamizusanense</name>
    <dbReference type="NCBI Taxonomy" id="2060973"/>
    <lineage>
        <taxon>Eukaryota</taxon>
        <taxon>Fungi</taxon>
        <taxon>Dikarya</taxon>
        <taxon>Ascomycota</taxon>
        <taxon>Pezizomycotina</taxon>
        <taxon>Sordariomycetes</taxon>
        <taxon>Hypocreomycetidae</taxon>
        <taxon>Hypocreales</taxon>
        <taxon>Ophiocordycipitaceae</taxon>
        <taxon>Purpureocillium</taxon>
    </lineage>
</organism>
<dbReference type="GO" id="GO:0005789">
    <property type="term" value="C:endoplasmic reticulum membrane"/>
    <property type="evidence" value="ECO:0007669"/>
    <property type="project" value="TreeGrafter"/>
</dbReference>
<accession>A0A9Q8QK26</accession>